<keyword evidence="2" id="KW-1185">Reference proteome</keyword>
<organism evidence="1 2">
    <name type="scientific">Coniochaeta ligniaria NRRL 30616</name>
    <dbReference type="NCBI Taxonomy" id="1408157"/>
    <lineage>
        <taxon>Eukaryota</taxon>
        <taxon>Fungi</taxon>
        <taxon>Dikarya</taxon>
        <taxon>Ascomycota</taxon>
        <taxon>Pezizomycotina</taxon>
        <taxon>Sordariomycetes</taxon>
        <taxon>Sordariomycetidae</taxon>
        <taxon>Coniochaetales</taxon>
        <taxon>Coniochaetaceae</taxon>
        <taxon>Coniochaeta</taxon>
    </lineage>
</organism>
<reference evidence="1 2" key="1">
    <citation type="submission" date="2016-10" db="EMBL/GenBank/DDBJ databases">
        <title>Draft genome sequence of Coniochaeta ligniaria NRRL30616, a lignocellulolytic fungus for bioabatement of inhibitors in plant biomass hydrolysates.</title>
        <authorList>
            <consortium name="DOE Joint Genome Institute"/>
            <person name="Jimenez D.J."/>
            <person name="Hector R.E."/>
            <person name="Riley R."/>
            <person name="Sun H."/>
            <person name="Grigoriev I.V."/>
            <person name="Van Elsas J.D."/>
            <person name="Nichols N.N."/>
        </authorList>
    </citation>
    <scope>NUCLEOTIDE SEQUENCE [LARGE SCALE GENOMIC DNA]</scope>
    <source>
        <strain evidence="1 2">NRRL 30616</strain>
    </source>
</reference>
<evidence type="ECO:0000313" key="2">
    <source>
        <dbReference type="Proteomes" id="UP000182658"/>
    </source>
</evidence>
<evidence type="ECO:0008006" key="3">
    <source>
        <dbReference type="Google" id="ProtNLM"/>
    </source>
</evidence>
<gene>
    <name evidence="1" type="ORF">CONLIGDRAFT_640992</name>
</gene>
<dbReference type="OrthoDB" id="3468019at2759"/>
<name>A0A1J7J1K1_9PEZI</name>
<sequence>MASSQPSSSQDWDLPVYPIAVAGQPDFTPVKDFIANFYRVSDITDDVEQWTQLFIKGAIVKMGDGPSTPDQIALKDLRTNMWKDVKTRKHTVTRVFPAVFPDFQDGVLAFSASGGVVTEAKNGGDTSSLFTQRNWSAFGQLTTMDDGVWKLAYYEVYFGGQWSASSESEL</sequence>
<evidence type="ECO:0000313" key="1">
    <source>
        <dbReference type="EMBL" id="OIW33919.1"/>
    </source>
</evidence>
<accession>A0A1J7J1K1</accession>
<dbReference type="STRING" id="1408157.A0A1J7J1K1"/>
<protein>
    <recommendedName>
        <fullName evidence="3">SnoaL-like domain-containing protein</fullName>
    </recommendedName>
</protein>
<dbReference type="InParanoid" id="A0A1J7J1K1"/>
<dbReference type="Proteomes" id="UP000182658">
    <property type="component" value="Unassembled WGS sequence"/>
</dbReference>
<dbReference type="EMBL" id="KV875094">
    <property type="protein sequence ID" value="OIW33919.1"/>
    <property type="molecule type" value="Genomic_DNA"/>
</dbReference>
<dbReference type="AlphaFoldDB" id="A0A1J7J1K1"/>
<proteinExistence type="predicted"/>